<dbReference type="GO" id="GO:0016226">
    <property type="term" value="P:iron-sulfur cluster assembly"/>
    <property type="evidence" value="ECO:0007669"/>
    <property type="project" value="InterPro"/>
</dbReference>
<dbReference type="PANTHER" id="PTHR10072">
    <property type="entry name" value="IRON-SULFUR CLUSTER ASSEMBLY PROTEIN"/>
    <property type="match status" value="1"/>
</dbReference>
<evidence type="ECO:0000259" key="2">
    <source>
        <dbReference type="Pfam" id="PF01521"/>
    </source>
</evidence>
<protein>
    <submittedName>
        <fullName evidence="3">Iron-sulfur cluster assembly protein IscA</fullName>
    </submittedName>
</protein>
<dbReference type="AlphaFoldDB" id="A0A2T5MIF9"/>
<organism evidence="3 4">
    <name type="scientific">Stenotrophobium rhamnosiphilum</name>
    <dbReference type="NCBI Taxonomy" id="2029166"/>
    <lineage>
        <taxon>Bacteria</taxon>
        <taxon>Pseudomonadati</taxon>
        <taxon>Pseudomonadota</taxon>
        <taxon>Gammaproteobacteria</taxon>
        <taxon>Nevskiales</taxon>
        <taxon>Nevskiaceae</taxon>
        <taxon>Stenotrophobium</taxon>
    </lineage>
</organism>
<name>A0A2T5MIF9_9GAMM</name>
<dbReference type="Gene3D" id="2.60.300.12">
    <property type="entry name" value="HesB-like domain"/>
    <property type="match status" value="1"/>
</dbReference>
<evidence type="ECO:0000313" key="4">
    <source>
        <dbReference type="Proteomes" id="UP000244248"/>
    </source>
</evidence>
<reference evidence="3 4" key="1">
    <citation type="submission" date="2018-04" db="EMBL/GenBank/DDBJ databases">
        <title>Novel species isolated from glacier.</title>
        <authorList>
            <person name="Liu Q."/>
            <person name="Xin Y.-H."/>
        </authorList>
    </citation>
    <scope>NUCLEOTIDE SEQUENCE [LARGE SCALE GENOMIC DNA]</scope>
    <source>
        <strain evidence="3 4">GT1R17</strain>
    </source>
</reference>
<dbReference type="Pfam" id="PF01521">
    <property type="entry name" value="Fe-S_biosyn"/>
    <property type="match status" value="1"/>
</dbReference>
<evidence type="ECO:0000313" key="3">
    <source>
        <dbReference type="EMBL" id="PTU32348.1"/>
    </source>
</evidence>
<dbReference type="InterPro" id="IPR000361">
    <property type="entry name" value="ATAP_core_dom"/>
</dbReference>
<dbReference type="GO" id="GO:0005829">
    <property type="term" value="C:cytosol"/>
    <property type="evidence" value="ECO:0007669"/>
    <property type="project" value="TreeGrafter"/>
</dbReference>
<dbReference type="InterPro" id="IPR035903">
    <property type="entry name" value="HesB-like_dom_sf"/>
</dbReference>
<dbReference type="NCBIfam" id="TIGR00049">
    <property type="entry name" value="iron-sulfur cluster assembly accessory protein"/>
    <property type="match status" value="1"/>
</dbReference>
<accession>A0A2T5MIF9</accession>
<feature type="domain" description="Core" evidence="2">
    <location>
        <begin position="1"/>
        <end position="103"/>
    </location>
</feature>
<gene>
    <name evidence="3" type="ORF">CJD38_06785</name>
</gene>
<dbReference type="InterPro" id="IPR050322">
    <property type="entry name" value="Fe-S_cluster_asmbl/transfer"/>
</dbReference>
<dbReference type="PANTHER" id="PTHR10072:SF41">
    <property type="entry name" value="IRON-SULFUR CLUSTER ASSEMBLY 1 HOMOLOG, MITOCHONDRIAL"/>
    <property type="match status" value="1"/>
</dbReference>
<dbReference type="Proteomes" id="UP000244248">
    <property type="component" value="Unassembled WGS sequence"/>
</dbReference>
<dbReference type="GO" id="GO:0051537">
    <property type="term" value="F:2 iron, 2 sulfur cluster binding"/>
    <property type="evidence" value="ECO:0007669"/>
    <property type="project" value="TreeGrafter"/>
</dbReference>
<dbReference type="EMBL" id="QANS01000002">
    <property type="protein sequence ID" value="PTU32348.1"/>
    <property type="molecule type" value="Genomic_DNA"/>
</dbReference>
<comment type="similarity">
    <text evidence="1">Belongs to the HesB/IscA family.</text>
</comment>
<dbReference type="InterPro" id="IPR016092">
    <property type="entry name" value="ATAP"/>
</dbReference>
<keyword evidence="4" id="KW-1185">Reference proteome</keyword>
<dbReference type="OrthoDB" id="9801228at2"/>
<comment type="caution">
    <text evidence="3">The sequence shown here is derived from an EMBL/GenBank/DDBJ whole genome shotgun (WGS) entry which is preliminary data.</text>
</comment>
<evidence type="ECO:0000256" key="1">
    <source>
        <dbReference type="ARBA" id="ARBA00006718"/>
    </source>
</evidence>
<dbReference type="PROSITE" id="PS01152">
    <property type="entry name" value="HESB"/>
    <property type="match status" value="1"/>
</dbReference>
<proteinExistence type="inferred from homology"/>
<dbReference type="RefSeq" id="WP_107939542.1">
    <property type="nucleotide sequence ID" value="NZ_QANS01000002.1"/>
</dbReference>
<dbReference type="SUPFAM" id="SSF89360">
    <property type="entry name" value="HesB-like domain"/>
    <property type="match status" value="1"/>
</dbReference>
<sequence>MSISLTESAATRIGKQLQQRGKGLGLRVGVKKSGCSGYAYTMDYADEITADDQVFDSYGAKLIIKSDHLPMLEGLTLDFQKQGLNESFKFLNPNVKGECGCGESFTV</sequence>
<dbReference type="InterPro" id="IPR017870">
    <property type="entry name" value="FeS_cluster_insertion_CS"/>
</dbReference>